<feature type="transmembrane region" description="Helical" evidence="1">
    <location>
        <begin position="135"/>
        <end position="155"/>
    </location>
</feature>
<protein>
    <recommendedName>
        <fullName evidence="4">DUF1772 domain-containing protein</fullName>
    </recommendedName>
</protein>
<feature type="transmembrane region" description="Helical" evidence="1">
    <location>
        <begin position="57"/>
        <end position="75"/>
    </location>
</feature>
<keyword evidence="1" id="KW-0472">Membrane</keyword>
<reference evidence="2" key="1">
    <citation type="submission" date="2022-11" db="EMBL/GenBank/DDBJ databases">
        <authorList>
            <person name="Somphong A."/>
            <person name="Phongsopitanun W."/>
        </authorList>
    </citation>
    <scope>NUCLEOTIDE SEQUENCE</scope>
    <source>
        <strain evidence="2">Pm04-4</strain>
    </source>
</reference>
<evidence type="ECO:0008006" key="4">
    <source>
        <dbReference type="Google" id="ProtNLM"/>
    </source>
</evidence>
<proteinExistence type="predicted"/>
<keyword evidence="1" id="KW-0812">Transmembrane</keyword>
<evidence type="ECO:0000313" key="3">
    <source>
        <dbReference type="Proteomes" id="UP001151002"/>
    </source>
</evidence>
<accession>A0ABT4B0F6</accession>
<dbReference type="EMBL" id="JAPNTZ010000004">
    <property type="protein sequence ID" value="MCY1139108.1"/>
    <property type="molecule type" value="Genomic_DNA"/>
</dbReference>
<sequence length="156" mass="17005">MLAEIGLFLSIVCAGLWSGLLLTLTTILHPIYAAQDGRGFALELRAFLPTARKSPTNYALVGGLVLAPVLALIGLRSAGLPFVLTATGLALTIIGPLLVSNRLSEPLYDVILGWDPDAVPADWRLVRRRYFALNWIRAVLTWAAFLLFLAATWSYL</sequence>
<dbReference type="Proteomes" id="UP001151002">
    <property type="component" value="Unassembled WGS sequence"/>
</dbReference>
<comment type="caution">
    <text evidence="2">The sequence shown here is derived from an EMBL/GenBank/DDBJ whole genome shotgun (WGS) entry which is preliminary data.</text>
</comment>
<name>A0ABT4B0F6_9ACTN</name>
<gene>
    <name evidence="2" type="ORF">OWR29_14010</name>
</gene>
<evidence type="ECO:0000256" key="1">
    <source>
        <dbReference type="SAM" id="Phobius"/>
    </source>
</evidence>
<evidence type="ECO:0000313" key="2">
    <source>
        <dbReference type="EMBL" id="MCY1139108.1"/>
    </source>
</evidence>
<organism evidence="2 3">
    <name type="scientific">Paractinoplanes pyxinae</name>
    <dbReference type="NCBI Taxonomy" id="2997416"/>
    <lineage>
        <taxon>Bacteria</taxon>
        <taxon>Bacillati</taxon>
        <taxon>Actinomycetota</taxon>
        <taxon>Actinomycetes</taxon>
        <taxon>Micromonosporales</taxon>
        <taxon>Micromonosporaceae</taxon>
        <taxon>Paractinoplanes</taxon>
    </lineage>
</organism>
<dbReference type="RefSeq" id="WP_267563187.1">
    <property type="nucleotide sequence ID" value="NZ_JAPNTZ010000004.1"/>
</dbReference>
<keyword evidence="3" id="KW-1185">Reference proteome</keyword>
<keyword evidence="1" id="KW-1133">Transmembrane helix</keyword>